<dbReference type="Proteomes" id="UP000059188">
    <property type="component" value="Unassembled WGS sequence"/>
</dbReference>
<keyword evidence="5" id="KW-0479">Metal-binding</keyword>
<evidence type="ECO:0000256" key="3">
    <source>
        <dbReference type="ARBA" id="ARBA00006559"/>
    </source>
</evidence>
<evidence type="ECO:0000259" key="11">
    <source>
        <dbReference type="Pfam" id="PF21180"/>
    </source>
</evidence>
<dbReference type="PANTHER" id="PTHR10848:SF0">
    <property type="entry name" value="MEIOTIC RECOMBINATION PROTEIN SPO11"/>
    <property type="match status" value="1"/>
</dbReference>
<comment type="similarity">
    <text evidence="3">Belongs to the TOP6A family.</text>
</comment>
<dbReference type="GO" id="GO:0000706">
    <property type="term" value="P:meiotic DNA double-strand break processing"/>
    <property type="evidence" value="ECO:0007669"/>
    <property type="project" value="TreeGrafter"/>
</dbReference>
<dbReference type="CDD" id="cd00223">
    <property type="entry name" value="TOPRIM_TopoIIB_SPO"/>
    <property type="match status" value="1"/>
</dbReference>
<dbReference type="Pfam" id="PF21180">
    <property type="entry name" value="TOP6A-Spo11_Toprim"/>
    <property type="match status" value="1"/>
</dbReference>
<name>A0A0B7FE72_THACB</name>
<keyword evidence="8" id="KW-0238">DNA-binding</keyword>
<evidence type="ECO:0000313" key="12">
    <source>
        <dbReference type="EMBL" id="CEL55199.1"/>
    </source>
</evidence>
<dbReference type="OrthoDB" id="5377392at2759"/>
<dbReference type="InterPro" id="IPR036388">
    <property type="entry name" value="WH-like_DNA-bd_sf"/>
</dbReference>
<dbReference type="GO" id="GO:0007131">
    <property type="term" value="P:reciprocal meiotic recombination"/>
    <property type="evidence" value="ECO:0007669"/>
    <property type="project" value="TreeGrafter"/>
</dbReference>
<evidence type="ECO:0000256" key="5">
    <source>
        <dbReference type="ARBA" id="ARBA00022723"/>
    </source>
</evidence>
<dbReference type="GO" id="GO:0046872">
    <property type="term" value="F:metal ion binding"/>
    <property type="evidence" value="ECO:0007669"/>
    <property type="project" value="UniProtKB-KW"/>
</dbReference>
<proteinExistence type="inferred from homology"/>
<dbReference type="InterPro" id="IPR013049">
    <property type="entry name" value="Spo11/TopoVI_A_N"/>
</dbReference>
<evidence type="ECO:0000256" key="7">
    <source>
        <dbReference type="ARBA" id="ARBA00023029"/>
    </source>
</evidence>
<dbReference type="PANTHER" id="PTHR10848">
    <property type="entry name" value="MEIOTIC RECOMBINATION PROTEIN SPO11"/>
    <property type="match status" value="1"/>
</dbReference>
<dbReference type="InterPro" id="IPR034136">
    <property type="entry name" value="TOPRIM_Topo6A/Spo11"/>
</dbReference>
<accession>A0A0B7FE72</accession>
<keyword evidence="7" id="KW-0799">Topoisomerase</keyword>
<dbReference type="GO" id="GO:0003677">
    <property type="term" value="F:DNA binding"/>
    <property type="evidence" value="ECO:0007669"/>
    <property type="project" value="UniProtKB-KW"/>
</dbReference>
<comment type="cofactor">
    <cofactor evidence="2">
        <name>Mg(2+)</name>
        <dbReference type="ChEBI" id="CHEBI:18420"/>
    </cofactor>
</comment>
<evidence type="ECO:0000256" key="8">
    <source>
        <dbReference type="ARBA" id="ARBA00023125"/>
    </source>
</evidence>
<dbReference type="GO" id="GO:0003918">
    <property type="term" value="F:DNA topoisomerase type II (double strand cut, ATP-hydrolyzing) activity"/>
    <property type="evidence" value="ECO:0007669"/>
    <property type="project" value="UniProtKB-EC"/>
</dbReference>
<organism evidence="12 13">
    <name type="scientific">Thanatephorus cucumeris (strain AG1-IB / isolate 7/3/14)</name>
    <name type="common">Lettuce bottom rot fungus</name>
    <name type="synonym">Rhizoctonia solani</name>
    <dbReference type="NCBI Taxonomy" id="1108050"/>
    <lineage>
        <taxon>Eukaryota</taxon>
        <taxon>Fungi</taxon>
        <taxon>Dikarya</taxon>
        <taxon>Basidiomycota</taxon>
        <taxon>Agaricomycotina</taxon>
        <taxon>Agaricomycetes</taxon>
        <taxon>Cantharellales</taxon>
        <taxon>Ceratobasidiaceae</taxon>
        <taxon>Rhizoctonia</taxon>
        <taxon>Rhizoctonia solani AG-1</taxon>
    </lineage>
</organism>
<feature type="domain" description="Topoisomerase 6 subunit A/Spo11 TOPRIM" evidence="11">
    <location>
        <begin position="261"/>
        <end position="434"/>
    </location>
</feature>
<evidence type="ECO:0000256" key="1">
    <source>
        <dbReference type="ARBA" id="ARBA00000185"/>
    </source>
</evidence>
<evidence type="ECO:0000256" key="9">
    <source>
        <dbReference type="ARBA" id="ARBA00023235"/>
    </source>
</evidence>
<dbReference type="Gene3D" id="3.40.1360.10">
    <property type="match status" value="1"/>
</dbReference>
<keyword evidence="13" id="KW-1185">Reference proteome</keyword>
<reference evidence="12 13" key="1">
    <citation type="submission" date="2014-11" db="EMBL/GenBank/DDBJ databases">
        <authorList>
            <person name="Wibberg Daniel"/>
        </authorList>
    </citation>
    <scope>NUCLEOTIDE SEQUENCE [LARGE SCALE GENOMIC DNA]</scope>
    <source>
        <strain evidence="12">Rhizoctonia solani AG1-IB 7/3/14</strain>
    </source>
</reference>
<comment type="catalytic activity">
    <reaction evidence="1">
        <text>ATP-dependent breakage, passage and rejoining of double-stranded DNA.</text>
        <dbReference type="EC" id="5.6.2.2"/>
    </reaction>
</comment>
<dbReference type="EMBL" id="LN679101">
    <property type="protein sequence ID" value="CEL55199.1"/>
    <property type="molecule type" value="Genomic_DNA"/>
</dbReference>
<dbReference type="STRING" id="1108050.A0A0B7FE72"/>
<evidence type="ECO:0000256" key="4">
    <source>
        <dbReference type="ARBA" id="ARBA00012895"/>
    </source>
</evidence>
<evidence type="ECO:0000256" key="6">
    <source>
        <dbReference type="ARBA" id="ARBA00022842"/>
    </source>
</evidence>
<evidence type="ECO:0000256" key="2">
    <source>
        <dbReference type="ARBA" id="ARBA00001946"/>
    </source>
</evidence>
<dbReference type="GO" id="GO:0000228">
    <property type="term" value="C:nuclear chromosome"/>
    <property type="evidence" value="ECO:0007669"/>
    <property type="project" value="TreeGrafter"/>
</dbReference>
<dbReference type="InterPro" id="IPR002815">
    <property type="entry name" value="Spo11/TopoVI_A"/>
</dbReference>
<dbReference type="SUPFAM" id="SSF56726">
    <property type="entry name" value="DNA topoisomerase IV, alpha subunit"/>
    <property type="match status" value="1"/>
</dbReference>
<protein>
    <recommendedName>
        <fullName evidence="4">DNA topoisomerase (ATP-hydrolyzing)</fullName>
        <ecNumber evidence="4">5.6.2.2</ecNumber>
    </recommendedName>
</protein>
<dbReference type="GO" id="GO:0042138">
    <property type="term" value="P:meiotic DNA double-strand break formation"/>
    <property type="evidence" value="ECO:0007669"/>
    <property type="project" value="TreeGrafter"/>
</dbReference>
<dbReference type="Gene3D" id="1.10.10.10">
    <property type="entry name" value="Winged helix-like DNA-binding domain superfamily/Winged helix DNA-binding domain"/>
    <property type="match status" value="1"/>
</dbReference>
<keyword evidence="6" id="KW-0460">Magnesium</keyword>
<dbReference type="PRINTS" id="PR01550">
    <property type="entry name" value="TOP6AFAMILY"/>
</dbReference>
<evidence type="ECO:0000259" key="10">
    <source>
        <dbReference type="Pfam" id="PF04406"/>
    </source>
</evidence>
<dbReference type="Pfam" id="PF04406">
    <property type="entry name" value="TP6A_N"/>
    <property type="match status" value="1"/>
</dbReference>
<gene>
    <name evidence="12" type="ORF">RSOLAG1IB_01207</name>
</gene>
<evidence type="ECO:0000313" key="13">
    <source>
        <dbReference type="Proteomes" id="UP000059188"/>
    </source>
</evidence>
<dbReference type="EC" id="5.6.2.2" evidence="4"/>
<dbReference type="InterPro" id="IPR036078">
    <property type="entry name" value="Spo11/TopoVI_A_sf"/>
</dbReference>
<feature type="domain" description="Spo11/DNA topoisomerase VI subunit A N-terminal" evidence="10">
    <location>
        <begin position="138"/>
        <end position="176"/>
    </location>
</feature>
<sequence>MDDSGTESDELLWCGDDEFVATCGEDIATSQSSVPPHEDPQALAVKQEPAEDLDGITAPVANQDAIWALEQWAMSVLEEIVNGYDKSVSHPHSFCARTLDGLCRDSNFTWAETDRVRRIVWPSKRTPTLKTIGKSGALKVAELSHIVLKDDVPTTKRDIFYSDVKLFGKQSVSDAVGLHSSQGAGGLTGTARQLVDDLAATLGLTRGDLGIRAALKGLFCGSALTLTTSRGEIIRGMDFEETLIPVGEDIINVNIDEDLAWVLIVEKEAIFQTLCSLGFASVHASIGRGIIITGKGYPDLATRQLASVLSNELPEHIPILCLVDADPHGMDILSVYKFGSKTLAHEDVAAERVQWIGVKRADIERLGIPSFEMLKTTTADIRKAKNMLRSETLPTDWAEELEQMVETGTKAEIEVISGRGEGARALVEYVHEKISEALALGNEDDMIEFGDSEDVDIVIKEEPQDLIDWGDLDDF</sequence>
<keyword evidence="9 12" id="KW-0413">Isomerase</keyword>
<dbReference type="GO" id="GO:0005524">
    <property type="term" value="F:ATP binding"/>
    <property type="evidence" value="ECO:0007669"/>
    <property type="project" value="InterPro"/>
</dbReference>
<dbReference type="AlphaFoldDB" id="A0A0B7FE72"/>